<comment type="subunit">
    <text evidence="11">Accessory component of the multisubunit proton-transporting vacuolar (V)-ATPase protein pump.</text>
</comment>
<keyword evidence="5" id="KW-0256">Endoplasmic reticulum</keyword>
<name>A0A8B7AL37_ORYAF</name>
<gene>
    <name evidence="17" type="primary">CCDC115</name>
</gene>
<sequence>MAGSDLRAELDMLLLQMLRDLEELEAKRAVLNARVEEGWLLLSRARYAMGAKSVGPLQYASRMEPHCCVRTSEPQDGLQKLWMVRAVAQIPEEVGPREPALRKRKGLSQTPEPELSAVPQDPLNWFGILVPHSLRHAQANFQEGLQLAADMASLQIRINWGRSQFQGLQEKLRQMEPGAA</sequence>
<dbReference type="GO" id="GO:0005793">
    <property type="term" value="C:endoplasmic reticulum-Golgi intermediate compartment"/>
    <property type="evidence" value="ECO:0007669"/>
    <property type="project" value="UniProtKB-SubCell"/>
</dbReference>
<dbReference type="OrthoDB" id="408631at2759"/>
<feature type="region of interest" description="Disordered" evidence="15">
    <location>
        <begin position="97"/>
        <end position="116"/>
    </location>
</feature>
<dbReference type="GO" id="GO:0005768">
    <property type="term" value="C:endosome"/>
    <property type="evidence" value="ECO:0007669"/>
    <property type="project" value="UniProtKB-SubCell"/>
</dbReference>
<dbReference type="GO" id="GO:0030137">
    <property type="term" value="C:COPI-coated vesicle"/>
    <property type="evidence" value="ECO:0007669"/>
    <property type="project" value="UniProtKB-SubCell"/>
</dbReference>
<comment type="function">
    <text evidence="10">Accessory component of the proton-transporting vacuolar (V)-ATPase protein pump involved in intracellular iron homeostasis. In aerobic conditions, required for intracellular iron homeostasis, thus triggering the activity of Fe(2+) prolyl hydroxylase (PHD) enzymes, and leading to HIF1A hydroxylation and subsequent proteasomal degradation. Necessary for endolysosomal acidification and lysosomal degradation. May be involved in Golgi homeostasis.</text>
</comment>
<evidence type="ECO:0000313" key="16">
    <source>
        <dbReference type="Proteomes" id="UP000694850"/>
    </source>
</evidence>
<evidence type="ECO:0000256" key="1">
    <source>
        <dbReference type="ARBA" id="ARBA00004177"/>
    </source>
</evidence>
<dbReference type="GO" id="GO:0051082">
    <property type="term" value="F:unfolded protein binding"/>
    <property type="evidence" value="ECO:0007669"/>
    <property type="project" value="TreeGrafter"/>
</dbReference>
<evidence type="ECO:0000256" key="7">
    <source>
        <dbReference type="ARBA" id="ARBA00023228"/>
    </source>
</evidence>
<accession>A0A8B7AL37</accession>
<evidence type="ECO:0000256" key="15">
    <source>
        <dbReference type="SAM" id="MobiDB-lite"/>
    </source>
</evidence>
<evidence type="ECO:0000256" key="10">
    <source>
        <dbReference type="ARBA" id="ARBA00059225"/>
    </source>
</evidence>
<keyword evidence="6 14" id="KW-0175">Coiled coil</keyword>
<keyword evidence="7" id="KW-0458">Lysosome</keyword>
<evidence type="ECO:0000256" key="13">
    <source>
        <dbReference type="ARBA" id="ARBA00093646"/>
    </source>
</evidence>
<evidence type="ECO:0000256" key="2">
    <source>
        <dbReference type="ARBA" id="ARBA00004371"/>
    </source>
</evidence>
<dbReference type="PANTHER" id="PTHR31996:SF2">
    <property type="entry name" value="COILED-COIL DOMAIN-CONTAINING PROTEIN 115"/>
    <property type="match status" value="1"/>
</dbReference>
<reference evidence="17" key="1">
    <citation type="submission" date="2025-08" db="UniProtKB">
        <authorList>
            <consortium name="RefSeq"/>
        </authorList>
    </citation>
    <scope>IDENTIFICATION</scope>
</reference>
<evidence type="ECO:0000256" key="14">
    <source>
        <dbReference type="SAM" id="Coils"/>
    </source>
</evidence>
<dbReference type="RefSeq" id="XP_007948703.1">
    <property type="nucleotide sequence ID" value="XM_007950512.1"/>
</dbReference>
<dbReference type="Gene3D" id="1.10.287.3240">
    <property type="match status" value="1"/>
</dbReference>
<evidence type="ECO:0000256" key="3">
    <source>
        <dbReference type="ARBA" id="ARBA00004399"/>
    </source>
</evidence>
<dbReference type="PANTHER" id="PTHR31996">
    <property type="entry name" value="COILED-COIL DOMAIN-CONTAINING PROTEIN 115"/>
    <property type="match status" value="1"/>
</dbReference>
<dbReference type="InterPro" id="IPR040357">
    <property type="entry name" value="Vma22/CCDC115"/>
</dbReference>
<dbReference type="FunFam" id="1.10.287.3240:FF:000005">
    <property type="entry name" value="coiled-coil domain-containing protein 115"/>
    <property type="match status" value="1"/>
</dbReference>
<evidence type="ECO:0000256" key="4">
    <source>
        <dbReference type="ARBA" id="ARBA00022753"/>
    </source>
</evidence>
<dbReference type="Proteomes" id="UP000694850">
    <property type="component" value="Unplaced"/>
</dbReference>
<evidence type="ECO:0000256" key="8">
    <source>
        <dbReference type="ARBA" id="ARBA00023329"/>
    </source>
</evidence>
<evidence type="ECO:0000256" key="6">
    <source>
        <dbReference type="ARBA" id="ARBA00023054"/>
    </source>
</evidence>
<protein>
    <recommendedName>
        <fullName evidence="12">Vacuolar ATPase assembly protein VMA22</fullName>
    </recommendedName>
    <alternativeName>
        <fullName evidence="13">Coiled-coil domain-containing protein 115</fullName>
    </alternativeName>
</protein>
<dbReference type="GO" id="GO:0070072">
    <property type="term" value="P:vacuolar proton-transporting V-type ATPase complex assembly"/>
    <property type="evidence" value="ECO:0007669"/>
    <property type="project" value="InterPro"/>
</dbReference>
<keyword evidence="8" id="KW-0968">Cytoplasmic vesicle</keyword>
<feature type="coiled-coil region" evidence="14">
    <location>
        <begin position="7"/>
        <end position="34"/>
    </location>
</feature>
<dbReference type="GeneID" id="103205236"/>
<keyword evidence="16" id="KW-1185">Reference proteome</keyword>
<evidence type="ECO:0000256" key="5">
    <source>
        <dbReference type="ARBA" id="ARBA00022824"/>
    </source>
</evidence>
<dbReference type="GO" id="GO:0005764">
    <property type="term" value="C:lysosome"/>
    <property type="evidence" value="ECO:0007669"/>
    <property type="project" value="UniProtKB-SubCell"/>
</dbReference>
<dbReference type="CTD" id="84317"/>
<comment type="subcellular location">
    <subcellularLocation>
        <location evidence="9">Cytoplasmic vesicle</location>
        <location evidence="9">COPI-coated vesicle</location>
    </subcellularLocation>
    <subcellularLocation>
        <location evidence="3">Endoplasmic reticulum-Golgi intermediate compartment</location>
    </subcellularLocation>
    <subcellularLocation>
        <location evidence="1">Endosome</location>
    </subcellularLocation>
    <subcellularLocation>
        <location evidence="2">Lysosome</location>
    </subcellularLocation>
</comment>
<organism evidence="16 17">
    <name type="scientific">Orycteropus afer afer</name>
    <dbReference type="NCBI Taxonomy" id="1230840"/>
    <lineage>
        <taxon>Eukaryota</taxon>
        <taxon>Metazoa</taxon>
        <taxon>Chordata</taxon>
        <taxon>Craniata</taxon>
        <taxon>Vertebrata</taxon>
        <taxon>Euteleostomi</taxon>
        <taxon>Mammalia</taxon>
        <taxon>Eutheria</taxon>
        <taxon>Afrotheria</taxon>
        <taxon>Tubulidentata</taxon>
        <taxon>Orycteropodidae</taxon>
        <taxon>Orycteropus</taxon>
    </lineage>
</organism>
<keyword evidence="4" id="KW-0967">Endosome</keyword>
<dbReference type="AlphaFoldDB" id="A0A8B7AL37"/>
<evidence type="ECO:0000313" key="17">
    <source>
        <dbReference type="RefSeq" id="XP_007948703.1"/>
    </source>
</evidence>
<dbReference type="Pfam" id="PF21730">
    <property type="entry name" value="Vma22_CCDC115"/>
    <property type="match status" value="1"/>
</dbReference>
<evidence type="ECO:0000256" key="9">
    <source>
        <dbReference type="ARBA" id="ARBA00046287"/>
    </source>
</evidence>
<evidence type="ECO:0000256" key="11">
    <source>
        <dbReference type="ARBA" id="ARBA00064380"/>
    </source>
</evidence>
<evidence type="ECO:0000256" key="12">
    <source>
        <dbReference type="ARBA" id="ARBA00093634"/>
    </source>
</evidence>
<proteinExistence type="predicted"/>